<evidence type="ECO:0000313" key="2">
    <source>
        <dbReference type="Proteomes" id="UP000299102"/>
    </source>
</evidence>
<keyword evidence="2" id="KW-1185">Reference proteome</keyword>
<protein>
    <submittedName>
        <fullName evidence="1">Uncharacterized protein</fullName>
    </submittedName>
</protein>
<proteinExistence type="predicted"/>
<organism evidence="1 2">
    <name type="scientific">Eumeta variegata</name>
    <name type="common">Bagworm moth</name>
    <name type="synonym">Eumeta japonica</name>
    <dbReference type="NCBI Taxonomy" id="151549"/>
    <lineage>
        <taxon>Eukaryota</taxon>
        <taxon>Metazoa</taxon>
        <taxon>Ecdysozoa</taxon>
        <taxon>Arthropoda</taxon>
        <taxon>Hexapoda</taxon>
        <taxon>Insecta</taxon>
        <taxon>Pterygota</taxon>
        <taxon>Neoptera</taxon>
        <taxon>Endopterygota</taxon>
        <taxon>Lepidoptera</taxon>
        <taxon>Glossata</taxon>
        <taxon>Ditrysia</taxon>
        <taxon>Tineoidea</taxon>
        <taxon>Psychidae</taxon>
        <taxon>Oiketicinae</taxon>
        <taxon>Eumeta</taxon>
    </lineage>
</organism>
<gene>
    <name evidence="1" type="ORF">EVAR_70910_1</name>
</gene>
<evidence type="ECO:0000313" key="1">
    <source>
        <dbReference type="EMBL" id="GBP97728.1"/>
    </source>
</evidence>
<dbReference type="EMBL" id="BGZK01002994">
    <property type="protein sequence ID" value="GBP97728.1"/>
    <property type="molecule type" value="Genomic_DNA"/>
</dbReference>
<sequence>MIERDKSQYTEWSVNIGCECRFQYELGVTGGWSQPAFAQPLARNRIQDRAFNVCFWKLVWFIRYHSLWFLL</sequence>
<reference evidence="1 2" key="1">
    <citation type="journal article" date="2019" name="Commun. Biol.">
        <title>The bagworm genome reveals a unique fibroin gene that provides high tensile strength.</title>
        <authorList>
            <person name="Kono N."/>
            <person name="Nakamura H."/>
            <person name="Ohtoshi R."/>
            <person name="Tomita M."/>
            <person name="Numata K."/>
            <person name="Arakawa K."/>
        </authorList>
    </citation>
    <scope>NUCLEOTIDE SEQUENCE [LARGE SCALE GENOMIC DNA]</scope>
</reference>
<accession>A0A4C2AC77</accession>
<name>A0A4C2AC77_EUMVA</name>
<dbReference type="AlphaFoldDB" id="A0A4C2AC77"/>
<dbReference type="Proteomes" id="UP000299102">
    <property type="component" value="Unassembled WGS sequence"/>
</dbReference>
<comment type="caution">
    <text evidence="1">The sequence shown here is derived from an EMBL/GenBank/DDBJ whole genome shotgun (WGS) entry which is preliminary data.</text>
</comment>